<evidence type="ECO:0000256" key="2">
    <source>
        <dbReference type="ARBA" id="ARBA00004236"/>
    </source>
</evidence>
<dbReference type="SUPFAM" id="SSF47384">
    <property type="entry name" value="Homodimeric domain of signal transducing histidine kinase"/>
    <property type="match status" value="1"/>
</dbReference>
<dbReference type="PROSITE" id="PS50109">
    <property type="entry name" value="HIS_KIN"/>
    <property type="match status" value="1"/>
</dbReference>
<keyword evidence="5" id="KW-0597">Phosphoprotein</keyword>
<dbReference type="CDD" id="cd00130">
    <property type="entry name" value="PAS"/>
    <property type="match status" value="1"/>
</dbReference>
<dbReference type="Gene3D" id="1.10.287.130">
    <property type="match status" value="1"/>
</dbReference>
<dbReference type="InterPro" id="IPR035965">
    <property type="entry name" value="PAS-like_dom_sf"/>
</dbReference>
<evidence type="ECO:0000256" key="5">
    <source>
        <dbReference type="ARBA" id="ARBA00022553"/>
    </source>
</evidence>
<comment type="subcellular location">
    <subcellularLocation>
        <location evidence="2">Cell membrane</location>
    </subcellularLocation>
</comment>
<dbReference type="GO" id="GO:0000155">
    <property type="term" value="F:phosphorelay sensor kinase activity"/>
    <property type="evidence" value="ECO:0007669"/>
    <property type="project" value="InterPro"/>
</dbReference>
<keyword evidence="10" id="KW-0902">Two-component regulatory system</keyword>
<dbReference type="Proteomes" id="UP000559010">
    <property type="component" value="Unassembled WGS sequence"/>
</dbReference>
<evidence type="ECO:0000259" key="13">
    <source>
        <dbReference type="PROSITE" id="PS50109"/>
    </source>
</evidence>
<dbReference type="Gene3D" id="3.30.450.20">
    <property type="entry name" value="PAS domain"/>
    <property type="match status" value="2"/>
</dbReference>
<dbReference type="PRINTS" id="PR00344">
    <property type="entry name" value="BCTRLSENSOR"/>
</dbReference>
<evidence type="ECO:0000256" key="6">
    <source>
        <dbReference type="ARBA" id="ARBA00022679"/>
    </source>
</evidence>
<protein>
    <recommendedName>
        <fullName evidence="3">histidine kinase</fullName>
        <ecNumber evidence="3">2.7.13.3</ecNumber>
    </recommendedName>
</protein>
<keyword evidence="12" id="KW-0175">Coiled coil</keyword>
<dbReference type="SMART" id="SM00388">
    <property type="entry name" value="HisKA"/>
    <property type="match status" value="1"/>
</dbReference>
<dbReference type="EC" id="2.7.13.3" evidence="3"/>
<dbReference type="InterPro" id="IPR000014">
    <property type="entry name" value="PAS"/>
</dbReference>
<comment type="caution">
    <text evidence="15">The sequence shown here is derived from an EMBL/GenBank/DDBJ whole genome shotgun (WGS) entry which is preliminary data.</text>
</comment>
<dbReference type="GO" id="GO:0006355">
    <property type="term" value="P:regulation of DNA-templated transcription"/>
    <property type="evidence" value="ECO:0007669"/>
    <property type="project" value="InterPro"/>
</dbReference>
<sequence>MKRDEILFKSIFESAVEGLIICNNEGEILMANKRAEILFGYQEDELVGQKIEILVPDDLKSIHKVHRKEYAKAPTQRMMGANIDLFGKRKDGSTFPIEISLNHSVVKGQPLVVSFIIDITARKKMEKDLEKNRNRLEKYSIELEERVRERTLELERSNMNLLASQRLFRTIAKNFPNGTINVIDKNFNYIFVEGKELKAKGINSKDLIGKPYVHNNEDSELEQKLNDAFIGQNSTHEVISGTEHYMIYIVPLPSNHNTDIERILIVEKNITKQKNAEENIRSALKKERELNELKSRFVSMASHEFRTPLSTILSSASLLDKYFEVGNLEKKDKHISKIKSSVNNLINLLNDFLSLDKIEEGVITPSFHEFNLKKLIEEIIEELSDSLKPGQDIIFKYSYNEHVILDKQLVKNIFINLISNAIKYSNAEKPIHVSVYKENSLIIFEVSDEGIGIPKDDMEHLFGRFFRAHNATNIEGTGLGLNIVKKYVEMMGGQISCVSEEGFGTTFKIFLNEKVKEELS</sequence>
<dbReference type="InterPro" id="IPR004358">
    <property type="entry name" value="Sig_transdc_His_kin-like_C"/>
</dbReference>
<dbReference type="InterPro" id="IPR036890">
    <property type="entry name" value="HATPase_C_sf"/>
</dbReference>
<dbReference type="AlphaFoldDB" id="A0A848IXK2"/>
<evidence type="ECO:0000256" key="8">
    <source>
        <dbReference type="ARBA" id="ARBA00022777"/>
    </source>
</evidence>
<evidence type="ECO:0000259" key="14">
    <source>
        <dbReference type="PROSITE" id="PS50112"/>
    </source>
</evidence>
<evidence type="ECO:0000256" key="11">
    <source>
        <dbReference type="ARBA" id="ARBA00023136"/>
    </source>
</evidence>
<keyword evidence="4" id="KW-1003">Cell membrane</keyword>
<dbReference type="InterPro" id="IPR005467">
    <property type="entry name" value="His_kinase_dom"/>
</dbReference>
<evidence type="ECO:0000256" key="4">
    <source>
        <dbReference type="ARBA" id="ARBA00022475"/>
    </source>
</evidence>
<comment type="catalytic activity">
    <reaction evidence="1">
        <text>ATP + protein L-histidine = ADP + protein N-phospho-L-histidine.</text>
        <dbReference type="EC" id="2.7.13.3"/>
    </reaction>
</comment>
<dbReference type="FunFam" id="3.30.565.10:FF:000023">
    <property type="entry name" value="PAS domain-containing sensor histidine kinase"/>
    <property type="match status" value="1"/>
</dbReference>
<keyword evidence="8" id="KW-0418">Kinase</keyword>
<keyword evidence="6" id="KW-0808">Transferase</keyword>
<keyword evidence="7" id="KW-0547">Nucleotide-binding</keyword>
<evidence type="ECO:0000256" key="10">
    <source>
        <dbReference type="ARBA" id="ARBA00023012"/>
    </source>
</evidence>
<dbReference type="SMART" id="SM00387">
    <property type="entry name" value="HATPase_c"/>
    <property type="match status" value="1"/>
</dbReference>
<keyword evidence="16" id="KW-1185">Reference proteome</keyword>
<evidence type="ECO:0000256" key="7">
    <source>
        <dbReference type="ARBA" id="ARBA00022741"/>
    </source>
</evidence>
<dbReference type="InterPro" id="IPR036097">
    <property type="entry name" value="HisK_dim/P_sf"/>
</dbReference>
<dbReference type="CDD" id="cd00082">
    <property type="entry name" value="HisKA"/>
    <property type="match status" value="1"/>
</dbReference>
<dbReference type="Pfam" id="PF02518">
    <property type="entry name" value="HATPase_c"/>
    <property type="match status" value="1"/>
</dbReference>
<dbReference type="InterPro" id="IPR050736">
    <property type="entry name" value="Sensor_HK_Regulatory"/>
</dbReference>
<reference evidence="15 16" key="1">
    <citation type="submission" date="2020-04" db="EMBL/GenBank/DDBJ databases">
        <title>Flammeovirgaceae bacterium KN852 isolated from deep sea.</title>
        <authorList>
            <person name="Zhang D.-C."/>
        </authorList>
    </citation>
    <scope>NUCLEOTIDE SEQUENCE [LARGE SCALE GENOMIC DNA]</scope>
    <source>
        <strain evidence="15 16">KN852</strain>
    </source>
</reference>
<name>A0A848IXK2_9BACT</name>
<keyword evidence="9" id="KW-0067">ATP-binding</keyword>
<dbReference type="PROSITE" id="PS50112">
    <property type="entry name" value="PAS"/>
    <property type="match status" value="1"/>
</dbReference>
<dbReference type="GO" id="GO:0005524">
    <property type="term" value="F:ATP binding"/>
    <property type="evidence" value="ECO:0007669"/>
    <property type="project" value="UniProtKB-KW"/>
</dbReference>
<dbReference type="GO" id="GO:0005886">
    <property type="term" value="C:plasma membrane"/>
    <property type="evidence" value="ECO:0007669"/>
    <property type="project" value="UniProtKB-SubCell"/>
</dbReference>
<evidence type="ECO:0000313" key="15">
    <source>
        <dbReference type="EMBL" id="NMM46974.1"/>
    </source>
</evidence>
<dbReference type="SUPFAM" id="SSF55874">
    <property type="entry name" value="ATPase domain of HSP90 chaperone/DNA topoisomerase II/histidine kinase"/>
    <property type="match status" value="1"/>
</dbReference>
<accession>A0A848IXK2</accession>
<organism evidence="15 16">
    <name type="scientific">Marinigracilibium pacificum</name>
    <dbReference type="NCBI Taxonomy" id="2729599"/>
    <lineage>
        <taxon>Bacteria</taxon>
        <taxon>Pseudomonadati</taxon>
        <taxon>Bacteroidota</taxon>
        <taxon>Cytophagia</taxon>
        <taxon>Cytophagales</taxon>
        <taxon>Flammeovirgaceae</taxon>
        <taxon>Marinigracilibium</taxon>
    </lineage>
</organism>
<dbReference type="Pfam" id="PF00989">
    <property type="entry name" value="PAS"/>
    <property type="match status" value="1"/>
</dbReference>
<feature type="domain" description="PAS" evidence="14">
    <location>
        <begin position="4"/>
        <end position="73"/>
    </location>
</feature>
<evidence type="ECO:0000256" key="3">
    <source>
        <dbReference type="ARBA" id="ARBA00012438"/>
    </source>
</evidence>
<dbReference type="EMBL" id="JABBNU010000001">
    <property type="protein sequence ID" value="NMM46974.1"/>
    <property type="molecule type" value="Genomic_DNA"/>
</dbReference>
<feature type="domain" description="Histidine kinase" evidence="13">
    <location>
        <begin position="300"/>
        <end position="515"/>
    </location>
</feature>
<dbReference type="SMART" id="SM00091">
    <property type="entry name" value="PAS"/>
    <property type="match status" value="1"/>
</dbReference>
<evidence type="ECO:0000256" key="12">
    <source>
        <dbReference type="SAM" id="Coils"/>
    </source>
</evidence>
<feature type="coiled-coil region" evidence="12">
    <location>
        <begin position="122"/>
        <end position="149"/>
    </location>
</feature>
<evidence type="ECO:0000313" key="16">
    <source>
        <dbReference type="Proteomes" id="UP000559010"/>
    </source>
</evidence>
<evidence type="ECO:0000256" key="1">
    <source>
        <dbReference type="ARBA" id="ARBA00000085"/>
    </source>
</evidence>
<keyword evidence="11" id="KW-0472">Membrane</keyword>
<dbReference type="InterPro" id="IPR003661">
    <property type="entry name" value="HisK_dim/P_dom"/>
</dbReference>
<dbReference type="CDD" id="cd00075">
    <property type="entry name" value="HATPase"/>
    <property type="match status" value="1"/>
</dbReference>
<dbReference type="InterPro" id="IPR013767">
    <property type="entry name" value="PAS_fold"/>
</dbReference>
<dbReference type="Pfam" id="PF00512">
    <property type="entry name" value="HisKA"/>
    <property type="match status" value="1"/>
</dbReference>
<evidence type="ECO:0000256" key="9">
    <source>
        <dbReference type="ARBA" id="ARBA00022840"/>
    </source>
</evidence>
<gene>
    <name evidence="15" type="ORF">HH304_01080</name>
</gene>
<dbReference type="SUPFAM" id="SSF55785">
    <property type="entry name" value="PYP-like sensor domain (PAS domain)"/>
    <property type="match status" value="1"/>
</dbReference>
<dbReference type="InterPro" id="IPR003594">
    <property type="entry name" value="HATPase_dom"/>
</dbReference>
<dbReference type="PANTHER" id="PTHR43711">
    <property type="entry name" value="TWO-COMPONENT HISTIDINE KINASE"/>
    <property type="match status" value="1"/>
</dbReference>
<dbReference type="NCBIfam" id="TIGR00229">
    <property type="entry name" value="sensory_box"/>
    <property type="match status" value="1"/>
</dbReference>
<dbReference type="RefSeq" id="WP_169677591.1">
    <property type="nucleotide sequence ID" value="NZ_JABBNU010000001.1"/>
</dbReference>
<proteinExistence type="predicted"/>
<dbReference type="PANTHER" id="PTHR43711:SF26">
    <property type="entry name" value="SENSOR HISTIDINE KINASE RCSC"/>
    <property type="match status" value="1"/>
</dbReference>
<dbReference type="Gene3D" id="3.30.565.10">
    <property type="entry name" value="Histidine kinase-like ATPase, C-terminal domain"/>
    <property type="match status" value="1"/>
</dbReference>